<dbReference type="AlphaFoldDB" id="A0A3N0XU54"/>
<evidence type="ECO:0000313" key="1">
    <source>
        <dbReference type="EMBL" id="ROJ52107.1"/>
    </source>
</evidence>
<organism evidence="1 2">
    <name type="scientific">Anabarilius grahami</name>
    <name type="common">Kanglang fish</name>
    <name type="synonym">Barilius grahami</name>
    <dbReference type="NCBI Taxonomy" id="495550"/>
    <lineage>
        <taxon>Eukaryota</taxon>
        <taxon>Metazoa</taxon>
        <taxon>Chordata</taxon>
        <taxon>Craniata</taxon>
        <taxon>Vertebrata</taxon>
        <taxon>Euteleostomi</taxon>
        <taxon>Actinopterygii</taxon>
        <taxon>Neopterygii</taxon>
        <taxon>Teleostei</taxon>
        <taxon>Ostariophysi</taxon>
        <taxon>Cypriniformes</taxon>
        <taxon>Xenocyprididae</taxon>
        <taxon>Xenocypridinae</taxon>
        <taxon>Xenocypridinae incertae sedis</taxon>
        <taxon>Anabarilius</taxon>
    </lineage>
</organism>
<protein>
    <submittedName>
        <fullName evidence="1">Uncharacterized protein</fullName>
    </submittedName>
</protein>
<name>A0A3N0XU54_ANAGA</name>
<reference evidence="1 2" key="1">
    <citation type="submission" date="2018-10" db="EMBL/GenBank/DDBJ databases">
        <title>Genome assembly for a Yunnan-Guizhou Plateau 3E fish, Anabarilius grahami (Regan), and its evolutionary and genetic applications.</title>
        <authorList>
            <person name="Jiang W."/>
        </authorList>
    </citation>
    <scope>NUCLEOTIDE SEQUENCE [LARGE SCALE GENOMIC DNA]</scope>
    <source>
        <strain evidence="1">AG-KIZ</strain>
        <tissue evidence="1">Muscle</tissue>
    </source>
</reference>
<sequence>MDLQATQLLLQRTLAPDQHNSITSNLQKILQIDHRLTYGSLDYTKTPALSAALQLLESNPVSPTANGRIPVDVSLGWVISSAMGNVHCSCQSVQRKINDFSTLQHTFLLHKSVKTDGRIEFSRGGTIRTRPCSQEEHWGLNLGSVTS</sequence>
<gene>
    <name evidence="1" type="ORF">DPX16_21273</name>
</gene>
<keyword evidence="2" id="KW-1185">Reference proteome</keyword>
<accession>A0A3N0XU54</accession>
<comment type="caution">
    <text evidence="1">The sequence shown here is derived from an EMBL/GenBank/DDBJ whole genome shotgun (WGS) entry which is preliminary data.</text>
</comment>
<proteinExistence type="predicted"/>
<evidence type="ECO:0000313" key="2">
    <source>
        <dbReference type="Proteomes" id="UP000281406"/>
    </source>
</evidence>
<dbReference type="EMBL" id="RJVU01060294">
    <property type="protein sequence ID" value="ROJ52107.1"/>
    <property type="molecule type" value="Genomic_DNA"/>
</dbReference>
<dbReference type="Proteomes" id="UP000281406">
    <property type="component" value="Unassembled WGS sequence"/>
</dbReference>